<dbReference type="Proteomes" id="UP001217776">
    <property type="component" value="Unassembled WGS sequence"/>
</dbReference>
<reference evidence="2" key="2">
    <citation type="submission" date="2022-10" db="EMBL/GenBank/DDBJ databases">
        <title>Human gut microbiome strain richness.</title>
        <authorList>
            <person name="Chen-Liaw A."/>
        </authorList>
    </citation>
    <scope>NUCLEOTIDE SEQUENCE</scope>
    <source>
        <strain evidence="2">1001283st1_A3_1001283B150304_161114</strain>
    </source>
</reference>
<evidence type="ECO:0000313" key="1">
    <source>
        <dbReference type="EMBL" id="KAB4450539.1"/>
    </source>
</evidence>
<protein>
    <submittedName>
        <fullName evidence="1">Uncharacterized protein</fullName>
    </submittedName>
</protein>
<gene>
    <name evidence="1" type="ORF">GAN75_25235</name>
    <name evidence="2" type="ORF">PO127_21505</name>
</gene>
<name>C6IEN4_BACT4</name>
<proteinExistence type="predicted"/>
<dbReference type="InterPro" id="IPR029044">
    <property type="entry name" value="Nucleotide-diphossugar_trans"/>
</dbReference>
<reference evidence="1 3" key="1">
    <citation type="journal article" date="2019" name="Nat. Med.">
        <title>A library of human gut bacterial isolates paired with longitudinal multiomics data enables mechanistic microbiome research.</title>
        <authorList>
            <person name="Poyet M."/>
            <person name="Groussin M."/>
            <person name="Gibbons S.M."/>
            <person name="Avila-Pacheco J."/>
            <person name="Jiang X."/>
            <person name="Kearney S.M."/>
            <person name="Perrotta A.R."/>
            <person name="Berdy B."/>
            <person name="Zhao S."/>
            <person name="Lieberman T.D."/>
            <person name="Swanson P.K."/>
            <person name="Smith M."/>
            <person name="Roesemann S."/>
            <person name="Alexander J.E."/>
            <person name="Rich S.A."/>
            <person name="Livny J."/>
            <person name="Vlamakis H."/>
            <person name="Clish C."/>
            <person name="Bullock K."/>
            <person name="Deik A."/>
            <person name="Scott J."/>
            <person name="Pierce K.A."/>
            <person name="Xavier R.J."/>
            <person name="Alm E.J."/>
        </authorList>
    </citation>
    <scope>NUCLEOTIDE SEQUENCE [LARGE SCALE GENOMIC DNA]</scope>
    <source>
        <strain evidence="1 3">BIOML-A160</strain>
    </source>
</reference>
<sequence length="318" mass="37857">MKVCLTTFVYGEAYQAYIPFLMYSCYKAYPEYDMVIFVYKSLAKNIKKQIEKLNYSNVTIIENSFSDCPQMTPRISQCLRWVLWDLSFLQYDYLYIVDIDMLYVREPKPLHEQHIEHMRITGLCFDNMRRIHKRNPFKLSSIGQRIKYAGTKAILKYLFGSRIEYRATGLHFIKVSEYYSAIPQDHLSSIRKQIYSGDWLNRVMYPNDEVFLYKILENHNLHPEKMAIQSNSCKSLDFNSYLTPEFRPHHGIHLGIFRNPVPLEERISDLKILQSDAYIYYKTIVINSYFADKEFLSILSLAPESIKNSYNRLLEYYK</sequence>
<accession>C6IEN4</accession>
<dbReference type="Gene3D" id="3.90.550.10">
    <property type="entry name" value="Spore Coat Polysaccharide Biosynthesis Protein SpsA, Chain A"/>
    <property type="match status" value="1"/>
</dbReference>
<organism evidence="1 3">
    <name type="scientific">Bacteroides thetaiotaomicron</name>
    <dbReference type="NCBI Taxonomy" id="818"/>
    <lineage>
        <taxon>Bacteria</taxon>
        <taxon>Pseudomonadati</taxon>
        <taxon>Bacteroidota</taxon>
        <taxon>Bacteroidia</taxon>
        <taxon>Bacteroidales</taxon>
        <taxon>Bacteroidaceae</taxon>
        <taxon>Bacteroides</taxon>
    </lineage>
</organism>
<dbReference type="AlphaFoldDB" id="C6IEN4"/>
<comment type="caution">
    <text evidence="1">The sequence shown here is derived from an EMBL/GenBank/DDBJ whole genome shotgun (WGS) entry which is preliminary data.</text>
</comment>
<dbReference type="HOGENOM" id="CLU_989848_0_0_10"/>
<evidence type="ECO:0000313" key="3">
    <source>
        <dbReference type="Proteomes" id="UP000436825"/>
    </source>
</evidence>
<dbReference type="EMBL" id="WCRW01000028">
    <property type="protein sequence ID" value="KAB4450539.1"/>
    <property type="molecule type" value="Genomic_DNA"/>
</dbReference>
<dbReference type="Proteomes" id="UP000436825">
    <property type="component" value="Unassembled WGS sequence"/>
</dbReference>
<dbReference type="SUPFAM" id="SSF53448">
    <property type="entry name" value="Nucleotide-diphospho-sugar transferases"/>
    <property type="match status" value="1"/>
</dbReference>
<dbReference type="EMBL" id="JAQNVG010000047">
    <property type="protein sequence ID" value="MDC2238326.1"/>
    <property type="molecule type" value="Genomic_DNA"/>
</dbReference>
<dbReference type="PROSITE" id="PS51257">
    <property type="entry name" value="PROKAR_LIPOPROTEIN"/>
    <property type="match status" value="1"/>
</dbReference>
<dbReference type="RefSeq" id="WP_008766100.1">
    <property type="nucleotide sequence ID" value="NZ_BAABXH010000002.1"/>
</dbReference>
<evidence type="ECO:0000313" key="2">
    <source>
        <dbReference type="EMBL" id="MDC2238326.1"/>
    </source>
</evidence>